<dbReference type="KEGG" id="xla:108719025"/>
<feature type="region of interest" description="Disordered" evidence="1">
    <location>
        <begin position="56"/>
        <end position="75"/>
    </location>
</feature>
<dbReference type="RefSeq" id="XP_041422086.1">
    <property type="nucleotide sequence ID" value="XM_041566152.1"/>
</dbReference>
<proteinExistence type="predicted"/>
<evidence type="ECO:0000313" key="3">
    <source>
        <dbReference type="RefSeq" id="XP_041422085.1"/>
    </source>
</evidence>
<protein>
    <submittedName>
        <fullName evidence="3 4">cAMP-regulated phosphoprotein 21-like</fullName>
    </submittedName>
</protein>
<evidence type="ECO:0000313" key="4">
    <source>
        <dbReference type="RefSeq" id="XP_041422086.1"/>
    </source>
</evidence>
<evidence type="ECO:0000313" key="2">
    <source>
        <dbReference type="Proteomes" id="UP000186698"/>
    </source>
</evidence>
<feature type="region of interest" description="Disordered" evidence="1">
    <location>
        <begin position="1"/>
        <end position="51"/>
    </location>
</feature>
<name>A0A8J1KXQ0_XENLA</name>
<gene>
    <name evidence="3 4" type="primary">LOC108719025</name>
</gene>
<dbReference type="AlphaFoldDB" id="A0A8J1KXQ0"/>
<dbReference type="Proteomes" id="UP000186698">
    <property type="component" value="Chromosome 6L"/>
</dbReference>
<accession>A0A8J1KXQ0</accession>
<feature type="compositionally biased region" description="Basic residues" evidence="1">
    <location>
        <begin position="37"/>
        <end position="49"/>
    </location>
</feature>
<organism evidence="2 3">
    <name type="scientific">Xenopus laevis</name>
    <name type="common">African clawed frog</name>
    <dbReference type="NCBI Taxonomy" id="8355"/>
    <lineage>
        <taxon>Eukaryota</taxon>
        <taxon>Metazoa</taxon>
        <taxon>Chordata</taxon>
        <taxon>Craniata</taxon>
        <taxon>Vertebrata</taxon>
        <taxon>Euteleostomi</taxon>
        <taxon>Amphibia</taxon>
        <taxon>Batrachia</taxon>
        <taxon>Anura</taxon>
        <taxon>Pipoidea</taxon>
        <taxon>Pipidae</taxon>
        <taxon>Xenopodinae</taxon>
        <taxon>Xenopus</taxon>
        <taxon>Xenopus</taxon>
    </lineage>
</organism>
<keyword evidence="2" id="KW-1185">Reference proteome</keyword>
<reference evidence="3 4" key="1">
    <citation type="submission" date="2025-04" db="UniProtKB">
        <authorList>
            <consortium name="RefSeq"/>
        </authorList>
    </citation>
    <scope>IDENTIFICATION</scope>
    <source>
        <strain evidence="3 4">J_2021</strain>
        <tissue evidence="3 4">Erythrocytes</tissue>
    </source>
</reference>
<sequence>MSEQDKLSLEQQTSTTTTGKSIINQESEKDEKIQNQHNRRPKSGAKGKLVRSMAVCEESSPNEFEDNFPENQQML</sequence>
<evidence type="ECO:0000256" key="1">
    <source>
        <dbReference type="SAM" id="MobiDB-lite"/>
    </source>
</evidence>
<dbReference type="RefSeq" id="XP_041422085.1">
    <property type="nucleotide sequence ID" value="XM_041566151.1"/>
</dbReference>
<dbReference type="GeneID" id="108719025"/>
<dbReference type="OrthoDB" id="278430at2759"/>